<keyword evidence="3" id="KW-0378">Hydrolase</keyword>
<evidence type="ECO:0000313" key="8">
    <source>
        <dbReference type="Proteomes" id="UP001415169"/>
    </source>
</evidence>
<feature type="compositionally biased region" description="Low complexity" evidence="4">
    <location>
        <begin position="385"/>
        <end position="401"/>
    </location>
</feature>
<reference evidence="7" key="2">
    <citation type="submission" date="2023-12" db="EMBL/GenBank/DDBJ databases">
        <authorList>
            <person name="Sun Q."/>
            <person name="Inoue M."/>
        </authorList>
    </citation>
    <scope>NUCLEOTIDE SEQUENCE</scope>
    <source>
        <strain evidence="7">JCM 17590</strain>
    </source>
</reference>
<evidence type="ECO:0000256" key="3">
    <source>
        <dbReference type="ARBA" id="ARBA00022801"/>
    </source>
</evidence>
<organism evidence="7 8">
    <name type="scientific">Gryllotalpicola daejeonensis</name>
    <dbReference type="NCBI Taxonomy" id="993087"/>
    <lineage>
        <taxon>Bacteria</taxon>
        <taxon>Bacillati</taxon>
        <taxon>Actinomycetota</taxon>
        <taxon>Actinomycetes</taxon>
        <taxon>Micrococcales</taxon>
        <taxon>Microbacteriaceae</taxon>
        <taxon>Gryllotalpicola</taxon>
    </lineage>
</organism>
<dbReference type="PRINTS" id="PR00834">
    <property type="entry name" value="PROTEASES2C"/>
</dbReference>
<evidence type="ECO:0000256" key="4">
    <source>
        <dbReference type="SAM" id="MobiDB-lite"/>
    </source>
</evidence>
<dbReference type="InterPro" id="IPR043504">
    <property type="entry name" value="Peptidase_S1_PA_chymotrypsin"/>
</dbReference>
<reference evidence="7" key="1">
    <citation type="journal article" date="2014" name="Int. J. Syst. Evol. Microbiol.">
        <title>Complete genome of a new Firmicutes species belonging to the dominant human colonic microbiota ('Ruminococcus bicirculans') reveals two chromosomes and a selective capacity to utilize plant glucans.</title>
        <authorList>
            <consortium name="NISC Comparative Sequencing Program"/>
            <person name="Wegmann U."/>
            <person name="Louis P."/>
            <person name="Goesmann A."/>
            <person name="Henrissat B."/>
            <person name="Duncan S.H."/>
            <person name="Flint H.J."/>
        </authorList>
    </citation>
    <scope>NUCLEOTIDE SEQUENCE</scope>
    <source>
        <strain evidence="7">JCM 17590</strain>
    </source>
</reference>
<keyword evidence="2" id="KW-0645">Protease</keyword>
<keyword evidence="8" id="KW-1185">Reference proteome</keyword>
<feature type="compositionally biased region" description="Low complexity" evidence="4">
    <location>
        <begin position="50"/>
        <end position="82"/>
    </location>
</feature>
<feature type="region of interest" description="Disordered" evidence="4">
    <location>
        <begin position="1"/>
        <end position="187"/>
    </location>
</feature>
<accession>A0ABP7ZHE5</accession>
<feature type="compositionally biased region" description="Polar residues" evidence="4">
    <location>
        <begin position="100"/>
        <end position="115"/>
    </location>
</feature>
<feature type="compositionally biased region" description="Low complexity" evidence="4">
    <location>
        <begin position="161"/>
        <end position="179"/>
    </location>
</feature>
<dbReference type="EMBL" id="BAABBV010000001">
    <property type="protein sequence ID" value="GAA4157977.1"/>
    <property type="molecule type" value="Genomic_DNA"/>
</dbReference>
<sequence length="594" mass="59918">MSDNANEPVNTDQPESAQPENAPAPQPQEPRAEQPAGWQAPEQHESVQGAASEQAPQSQTPQQPAAPAQPTAPQQQAPQQAPRWGEYAPQQPGQPPQPAHNPTQQYPNGYGQNPSGYGQRPGGYPQGFQHTQPTQPLGGQPQPPQNGQPQQHPYYAQFTSPQPLQVPPGQLGQPGQPGQPRDDKPRERTLTGKSIAIIAAALVVGGLLGGGIGGGIAAATSRNGGTPVSVSGGGSGASNVTVQDPKNATQVTAVAAKASNSVVTINVTGQQESGTGSGVILTDDGYILTNTHVVTLDGDEGNGQIQVQTNDGSLYTAKVIGTDPTDDLAVIKLNNAKGLTPISWGDSSKLNVGDQVIAIGAPLGLQGTVTDGIVSALNRSVTLQSSAAPQGGSGGNDDQNPFGGGFGGSNPFDQGQQSSSDNSIFVPAIQTDAAINPGNSGGALLNDNGELVGINVAIASTSSSSDSTSQSGNIGVGFAIPASVAHRIADELKSNGKATHGLLGATVSNAAAQSDATTVGARIESVNSGSAAADAGLKAGDVVTKVGDVPITSSDDLTAQVRSAASGSTIKVTYVRDGKTYQADVTLGTYTPKS</sequence>
<dbReference type="PANTHER" id="PTHR43343:SF3">
    <property type="entry name" value="PROTEASE DO-LIKE 8, CHLOROPLASTIC"/>
    <property type="match status" value="1"/>
</dbReference>
<feature type="compositionally biased region" description="Polar residues" evidence="4">
    <location>
        <begin position="1"/>
        <end position="12"/>
    </location>
</feature>
<keyword evidence="5" id="KW-0472">Membrane</keyword>
<keyword evidence="5" id="KW-1133">Transmembrane helix</keyword>
<name>A0ABP7ZHE5_9MICO</name>
<evidence type="ECO:0000256" key="2">
    <source>
        <dbReference type="ARBA" id="ARBA00022670"/>
    </source>
</evidence>
<protein>
    <recommendedName>
        <fullName evidence="6">PDZ domain-containing protein</fullName>
    </recommendedName>
</protein>
<feature type="domain" description="PDZ" evidence="6">
    <location>
        <begin position="497"/>
        <end position="576"/>
    </location>
</feature>
<dbReference type="SMART" id="SM00228">
    <property type="entry name" value="PDZ"/>
    <property type="match status" value="1"/>
</dbReference>
<dbReference type="InterPro" id="IPR036034">
    <property type="entry name" value="PDZ_sf"/>
</dbReference>
<feature type="region of interest" description="Disordered" evidence="4">
    <location>
        <begin position="385"/>
        <end position="420"/>
    </location>
</feature>
<proteinExistence type="inferred from homology"/>
<dbReference type="SUPFAM" id="SSF50156">
    <property type="entry name" value="PDZ domain-like"/>
    <property type="match status" value="1"/>
</dbReference>
<gene>
    <name evidence="7" type="ORF">GCM10022286_10280</name>
</gene>
<keyword evidence="5" id="KW-0812">Transmembrane</keyword>
<dbReference type="Gene3D" id="2.40.10.10">
    <property type="entry name" value="Trypsin-like serine proteases"/>
    <property type="match status" value="2"/>
</dbReference>
<evidence type="ECO:0000256" key="1">
    <source>
        <dbReference type="ARBA" id="ARBA00010541"/>
    </source>
</evidence>
<feature type="transmembrane region" description="Helical" evidence="5">
    <location>
        <begin position="195"/>
        <end position="219"/>
    </location>
</feature>
<comment type="similarity">
    <text evidence="1">Belongs to the peptidase S1C family.</text>
</comment>
<dbReference type="Pfam" id="PF13365">
    <property type="entry name" value="Trypsin_2"/>
    <property type="match status" value="2"/>
</dbReference>
<feature type="compositionally biased region" description="Low complexity" evidence="4">
    <location>
        <begin position="126"/>
        <end position="140"/>
    </location>
</feature>
<dbReference type="RefSeq" id="WP_344790677.1">
    <property type="nucleotide sequence ID" value="NZ_BAABBV010000001.1"/>
</dbReference>
<dbReference type="Proteomes" id="UP001415169">
    <property type="component" value="Unassembled WGS sequence"/>
</dbReference>
<evidence type="ECO:0000313" key="7">
    <source>
        <dbReference type="EMBL" id="GAA4157977.1"/>
    </source>
</evidence>
<dbReference type="SUPFAM" id="SSF50494">
    <property type="entry name" value="Trypsin-like serine proteases"/>
    <property type="match status" value="1"/>
</dbReference>
<dbReference type="InterPro" id="IPR009003">
    <property type="entry name" value="Peptidase_S1_PA"/>
</dbReference>
<dbReference type="InterPro" id="IPR001478">
    <property type="entry name" value="PDZ"/>
</dbReference>
<dbReference type="PROSITE" id="PS50106">
    <property type="entry name" value="PDZ"/>
    <property type="match status" value="1"/>
</dbReference>
<evidence type="ECO:0000256" key="5">
    <source>
        <dbReference type="SAM" id="Phobius"/>
    </source>
</evidence>
<dbReference type="InterPro" id="IPR001940">
    <property type="entry name" value="Peptidase_S1C"/>
</dbReference>
<dbReference type="Gene3D" id="2.30.42.10">
    <property type="match status" value="1"/>
</dbReference>
<comment type="caution">
    <text evidence="7">The sequence shown here is derived from an EMBL/GenBank/DDBJ whole genome shotgun (WGS) entry which is preliminary data.</text>
</comment>
<dbReference type="Pfam" id="PF13180">
    <property type="entry name" value="PDZ_2"/>
    <property type="match status" value="1"/>
</dbReference>
<dbReference type="PANTHER" id="PTHR43343">
    <property type="entry name" value="PEPTIDASE S12"/>
    <property type="match status" value="1"/>
</dbReference>
<dbReference type="InterPro" id="IPR051201">
    <property type="entry name" value="Chloro_Bact_Ser_Proteases"/>
</dbReference>
<evidence type="ECO:0000259" key="6">
    <source>
        <dbReference type="PROSITE" id="PS50106"/>
    </source>
</evidence>